<evidence type="ECO:0000256" key="1">
    <source>
        <dbReference type="ARBA" id="ARBA00023015"/>
    </source>
</evidence>
<dbReference type="InterPro" id="IPR036271">
    <property type="entry name" value="Tet_transcr_reg_TetR-rel_C_sf"/>
</dbReference>
<evidence type="ECO:0000313" key="6">
    <source>
        <dbReference type="EMBL" id="USE81866.1"/>
    </source>
</evidence>
<keyword evidence="3" id="KW-0804">Transcription</keyword>
<dbReference type="InterPro" id="IPR009057">
    <property type="entry name" value="Homeodomain-like_sf"/>
</dbReference>
<keyword evidence="1" id="KW-0805">Transcription regulation</keyword>
<dbReference type="Gene3D" id="1.10.10.60">
    <property type="entry name" value="Homeodomain-like"/>
    <property type="match status" value="1"/>
</dbReference>
<evidence type="ECO:0000256" key="3">
    <source>
        <dbReference type="ARBA" id="ARBA00023163"/>
    </source>
</evidence>
<dbReference type="PRINTS" id="PR00455">
    <property type="entry name" value="HTHTETR"/>
</dbReference>
<feature type="DNA-binding region" description="H-T-H motif" evidence="4">
    <location>
        <begin position="28"/>
        <end position="47"/>
    </location>
</feature>
<dbReference type="PANTHER" id="PTHR47506">
    <property type="entry name" value="TRANSCRIPTIONAL REGULATORY PROTEIN"/>
    <property type="match status" value="1"/>
</dbReference>
<gene>
    <name evidence="6" type="ORF">M5E07_08485</name>
</gene>
<dbReference type="KEGG" id="atz:M5E07_08485"/>
<accession>A0AAE9LNS5</accession>
<dbReference type="SUPFAM" id="SSF48498">
    <property type="entry name" value="Tetracyclin repressor-like, C-terminal domain"/>
    <property type="match status" value="1"/>
</dbReference>
<reference evidence="6" key="1">
    <citation type="submission" date="2022-06" db="EMBL/GenBank/DDBJ databases">
        <title>Isolation, identification and characterization of iprodione-degrading strains in Lhasa, Tibet.</title>
        <authorList>
            <person name="Pan H."/>
        </authorList>
    </citation>
    <scope>NUCLEOTIDE SEQUENCE</scope>
    <source>
        <strain evidence="6">Y-23</strain>
    </source>
</reference>
<protein>
    <submittedName>
        <fullName evidence="6">TetR/AcrR family transcriptional regulator</fullName>
    </submittedName>
</protein>
<dbReference type="Gene3D" id="1.10.357.10">
    <property type="entry name" value="Tetracycline Repressor, domain 2"/>
    <property type="match status" value="1"/>
</dbReference>
<keyword evidence="7" id="KW-1185">Reference proteome</keyword>
<sequence>MRPKEFEEDDIAEAAMKVFWQRGYAGTSIQDLVEGTGLGRGSLYNAFGSKYGLYEFALKRYYEITASNIAILSEDGTVRELIRRLLMKIVSEELNDTENMGCMVANACLEMARHDEGIADLVAKNLSRMERAISSLILRGQANGEIDATKNPEALARFIVSTIQGIRVVSKGSEKKCQSERLVDIVDIAISAI</sequence>
<dbReference type="PROSITE" id="PS50977">
    <property type="entry name" value="HTH_TETR_2"/>
    <property type="match status" value="1"/>
</dbReference>
<dbReference type="PROSITE" id="PS01081">
    <property type="entry name" value="HTH_TETR_1"/>
    <property type="match status" value="1"/>
</dbReference>
<dbReference type="AlphaFoldDB" id="A0AAE9LNS5"/>
<dbReference type="Pfam" id="PF00440">
    <property type="entry name" value="TetR_N"/>
    <property type="match status" value="1"/>
</dbReference>
<evidence type="ECO:0000256" key="2">
    <source>
        <dbReference type="ARBA" id="ARBA00023125"/>
    </source>
</evidence>
<dbReference type="InterPro" id="IPR001647">
    <property type="entry name" value="HTH_TetR"/>
</dbReference>
<dbReference type="PANTHER" id="PTHR47506:SF1">
    <property type="entry name" value="HTH-TYPE TRANSCRIPTIONAL REGULATOR YJDC"/>
    <property type="match status" value="1"/>
</dbReference>
<evidence type="ECO:0000259" key="5">
    <source>
        <dbReference type="PROSITE" id="PS50977"/>
    </source>
</evidence>
<dbReference type="Proteomes" id="UP001056716">
    <property type="component" value="Chromosome"/>
</dbReference>
<name>A0AAE9LNS5_9GAMM</name>
<dbReference type="RefSeq" id="WP_252218472.1">
    <property type="nucleotide sequence ID" value="NZ_CP098732.1"/>
</dbReference>
<dbReference type="InterPro" id="IPR023772">
    <property type="entry name" value="DNA-bd_HTH_TetR-type_CS"/>
</dbReference>
<organism evidence="6 7">
    <name type="scientific">Acinetobacter tibetensis</name>
    <dbReference type="NCBI Taxonomy" id="2943497"/>
    <lineage>
        <taxon>Bacteria</taxon>
        <taxon>Pseudomonadati</taxon>
        <taxon>Pseudomonadota</taxon>
        <taxon>Gammaproteobacteria</taxon>
        <taxon>Moraxellales</taxon>
        <taxon>Moraxellaceae</taxon>
        <taxon>Acinetobacter</taxon>
    </lineage>
</organism>
<proteinExistence type="predicted"/>
<feature type="domain" description="HTH tetR-type" evidence="5">
    <location>
        <begin position="5"/>
        <end position="65"/>
    </location>
</feature>
<dbReference type="Pfam" id="PF16925">
    <property type="entry name" value="TetR_C_13"/>
    <property type="match status" value="1"/>
</dbReference>
<dbReference type="GO" id="GO:0003677">
    <property type="term" value="F:DNA binding"/>
    <property type="evidence" value="ECO:0007669"/>
    <property type="project" value="UniProtKB-UniRule"/>
</dbReference>
<dbReference type="EMBL" id="CP098732">
    <property type="protein sequence ID" value="USE81866.1"/>
    <property type="molecule type" value="Genomic_DNA"/>
</dbReference>
<keyword evidence="2 4" id="KW-0238">DNA-binding</keyword>
<dbReference type="SUPFAM" id="SSF46689">
    <property type="entry name" value="Homeodomain-like"/>
    <property type="match status" value="1"/>
</dbReference>
<evidence type="ECO:0000313" key="7">
    <source>
        <dbReference type="Proteomes" id="UP001056716"/>
    </source>
</evidence>
<evidence type="ECO:0000256" key="4">
    <source>
        <dbReference type="PROSITE-ProRule" id="PRU00335"/>
    </source>
</evidence>
<dbReference type="InterPro" id="IPR011075">
    <property type="entry name" value="TetR_C"/>
</dbReference>